<gene>
    <name evidence="8" type="ORF">E1298_42175</name>
</gene>
<dbReference type="GO" id="GO:0006352">
    <property type="term" value="P:DNA-templated transcription initiation"/>
    <property type="evidence" value="ECO:0007669"/>
    <property type="project" value="InterPro"/>
</dbReference>
<dbReference type="Gene3D" id="1.10.1740.10">
    <property type="match status" value="1"/>
</dbReference>
<dbReference type="SUPFAM" id="SSF88659">
    <property type="entry name" value="Sigma3 and sigma4 domains of RNA polymerase sigma factors"/>
    <property type="match status" value="1"/>
</dbReference>
<evidence type="ECO:0000259" key="6">
    <source>
        <dbReference type="Pfam" id="PF04542"/>
    </source>
</evidence>
<dbReference type="SUPFAM" id="SSF88946">
    <property type="entry name" value="Sigma2 domain of RNA polymerase sigma factors"/>
    <property type="match status" value="1"/>
</dbReference>
<dbReference type="InterPro" id="IPR014284">
    <property type="entry name" value="RNA_pol_sigma-70_dom"/>
</dbReference>
<keyword evidence="4" id="KW-0238">DNA-binding</keyword>
<keyword evidence="2" id="KW-0805">Transcription regulation</keyword>
<dbReference type="EMBL" id="SMKU01000435">
    <property type="protein sequence ID" value="TDD64676.1"/>
    <property type="molecule type" value="Genomic_DNA"/>
</dbReference>
<dbReference type="InterPro" id="IPR013249">
    <property type="entry name" value="RNA_pol_sigma70_r4_t2"/>
</dbReference>
<proteinExistence type="inferred from homology"/>
<dbReference type="AlphaFoldDB" id="A0A4R5A1M6"/>
<sequence length="207" mass="22109">MSGPARAPSAERDGHDARAAEVIAASLHAPDRFAGIFDRYYAEIHRYVDRRLGADAADDIAAETFLVAFRKRAGFDAGRGTPRSWLYGIATRLVARHRREEVRRFRAMARLDGPAAVDGHADRVAEAVTAAGAGLGPALAALRADDRDVLLLVALGGLSYPEVAEALGVRYGTVCSRLSRARRSIRAALGGTDPTGLTGDDEENDRG</sequence>
<dbReference type="RefSeq" id="WP_131902995.1">
    <property type="nucleotide sequence ID" value="NZ_SMKU01000435.1"/>
</dbReference>
<evidence type="ECO:0000313" key="8">
    <source>
        <dbReference type="EMBL" id="TDD64676.1"/>
    </source>
</evidence>
<dbReference type="PANTHER" id="PTHR43133">
    <property type="entry name" value="RNA POLYMERASE ECF-TYPE SIGMA FACTO"/>
    <property type="match status" value="1"/>
</dbReference>
<evidence type="ECO:0000259" key="7">
    <source>
        <dbReference type="Pfam" id="PF08281"/>
    </source>
</evidence>
<accession>A0A4R5A1M6</accession>
<dbReference type="Gene3D" id="1.10.10.10">
    <property type="entry name" value="Winged helix-like DNA-binding domain superfamily/Winged helix DNA-binding domain"/>
    <property type="match status" value="1"/>
</dbReference>
<reference evidence="8 9" key="1">
    <citation type="submission" date="2019-03" db="EMBL/GenBank/DDBJ databases">
        <title>Draft genome sequences of novel Actinobacteria.</title>
        <authorList>
            <person name="Sahin N."/>
            <person name="Ay H."/>
            <person name="Saygin H."/>
        </authorList>
    </citation>
    <scope>NUCLEOTIDE SEQUENCE [LARGE SCALE GENOMIC DNA]</scope>
    <source>
        <strain evidence="8 9">H3C3</strain>
    </source>
</reference>
<evidence type="ECO:0000256" key="3">
    <source>
        <dbReference type="ARBA" id="ARBA00023082"/>
    </source>
</evidence>
<dbReference type="InterPro" id="IPR013324">
    <property type="entry name" value="RNA_pol_sigma_r3/r4-like"/>
</dbReference>
<dbReference type="GO" id="GO:0003677">
    <property type="term" value="F:DNA binding"/>
    <property type="evidence" value="ECO:0007669"/>
    <property type="project" value="UniProtKB-KW"/>
</dbReference>
<dbReference type="InterPro" id="IPR007627">
    <property type="entry name" value="RNA_pol_sigma70_r2"/>
</dbReference>
<dbReference type="NCBIfam" id="TIGR02937">
    <property type="entry name" value="sigma70-ECF"/>
    <property type="match status" value="1"/>
</dbReference>
<feature type="domain" description="RNA polymerase sigma-70 region 2" evidence="6">
    <location>
        <begin position="37"/>
        <end position="103"/>
    </location>
</feature>
<dbReference type="Pfam" id="PF04542">
    <property type="entry name" value="Sigma70_r2"/>
    <property type="match status" value="1"/>
</dbReference>
<comment type="caution">
    <text evidence="8">The sequence shown here is derived from an EMBL/GenBank/DDBJ whole genome shotgun (WGS) entry which is preliminary data.</text>
</comment>
<dbReference type="InterPro" id="IPR013325">
    <property type="entry name" value="RNA_pol_sigma_r2"/>
</dbReference>
<protein>
    <submittedName>
        <fullName evidence="8">RNA polymerase sigma factor</fullName>
    </submittedName>
</protein>
<organism evidence="8 9">
    <name type="scientific">Actinomadura rubrisoli</name>
    <dbReference type="NCBI Taxonomy" id="2530368"/>
    <lineage>
        <taxon>Bacteria</taxon>
        <taxon>Bacillati</taxon>
        <taxon>Actinomycetota</taxon>
        <taxon>Actinomycetes</taxon>
        <taxon>Streptosporangiales</taxon>
        <taxon>Thermomonosporaceae</taxon>
        <taxon>Actinomadura</taxon>
    </lineage>
</organism>
<dbReference type="InterPro" id="IPR039425">
    <property type="entry name" value="RNA_pol_sigma-70-like"/>
</dbReference>
<evidence type="ECO:0000313" key="9">
    <source>
        <dbReference type="Proteomes" id="UP000294513"/>
    </source>
</evidence>
<dbReference type="PANTHER" id="PTHR43133:SF8">
    <property type="entry name" value="RNA POLYMERASE SIGMA FACTOR HI_1459-RELATED"/>
    <property type="match status" value="1"/>
</dbReference>
<feature type="domain" description="RNA polymerase sigma factor 70 region 4 type 2" evidence="7">
    <location>
        <begin position="138"/>
        <end position="184"/>
    </location>
</feature>
<keyword evidence="3" id="KW-0731">Sigma factor</keyword>
<dbReference type="Pfam" id="PF08281">
    <property type="entry name" value="Sigma70_r4_2"/>
    <property type="match status" value="1"/>
</dbReference>
<keyword evidence="9" id="KW-1185">Reference proteome</keyword>
<evidence type="ECO:0000256" key="1">
    <source>
        <dbReference type="ARBA" id="ARBA00010641"/>
    </source>
</evidence>
<name>A0A4R5A1M6_9ACTN</name>
<evidence type="ECO:0000256" key="2">
    <source>
        <dbReference type="ARBA" id="ARBA00023015"/>
    </source>
</evidence>
<evidence type="ECO:0000256" key="4">
    <source>
        <dbReference type="ARBA" id="ARBA00023125"/>
    </source>
</evidence>
<dbReference type="GO" id="GO:0016987">
    <property type="term" value="F:sigma factor activity"/>
    <property type="evidence" value="ECO:0007669"/>
    <property type="project" value="UniProtKB-KW"/>
</dbReference>
<keyword evidence="5" id="KW-0804">Transcription</keyword>
<dbReference type="InterPro" id="IPR036388">
    <property type="entry name" value="WH-like_DNA-bd_sf"/>
</dbReference>
<comment type="similarity">
    <text evidence="1">Belongs to the sigma-70 factor family. ECF subfamily.</text>
</comment>
<evidence type="ECO:0000256" key="5">
    <source>
        <dbReference type="ARBA" id="ARBA00023163"/>
    </source>
</evidence>
<dbReference type="Proteomes" id="UP000294513">
    <property type="component" value="Unassembled WGS sequence"/>
</dbReference>
<dbReference type="OrthoDB" id="5518337at2"/>